<evidence type="ECO:0000259" key="4">
    <source>
        <dbReference type="PROSITE" id="PS51077"/>
    </source>
</evidence>
<keyword evidence="3" id="KW-0804">Transcription</keyword>
<dbReference type="Gene3D" id="3.30.450.40">
    <property type="match status" value="1"/>
</dbReference>
<keyword evidence="1" id="KW-0805">Transcription regulation</keyword>
<keyword evidence="2" id="KW-0238">DNA-binding</keyword>
<protein>
    <submittedName>
        <fullName evidence="6">IclR family transcriptional regulator</fullName>
    </submittedName>
</protein>
<dbReference type="InterPro" id="IPR036390">
    <property type="entry name" value="WH_DNA-bd_sf"/>
</dbReference>
<gene>
    <name evidence="6" type="ORF">DI616_18790</name>
</gene>
<sequence length="257" mass="27876">MEQDVSTNQSPRNGIQVIGRAAAILRALRDDPEGLSLGQISTRVGLARSTVQRIVSALQAERLVTTIGNAGIRLGPEIASLAAAAKFDAVPLCRPYLTRIVDKTGETADLSFLRDGVMVFLDQVPGTHRLRAVSSVGERFPLTSTANGRASLALFPDEEAKRMAEAEWAASGTTSDWDRLRRILAEIRKEGYASDRDEHTEGISAVGIAMRSHLDEIYAVSIPVPSHRFDLVSALVTKEILRSAREIRRHLGAIGAN</sequence>
<comment type="caution">
    <text evidence="6">The sequence shown here is derived from an EMBL/GenBank/DDBJ whole genome shotgun (WGS) entry which is preliminary data.</text>
</comment>
<dbReference type="InterPro" id="IPR029016">
    <property type="entry name" value="GAF-like_dom_sf"/>
</dbReference>
<dbReference type="AlphaFoldDB" id="A0A533HWW4"/>
<dbReference type="PROSITE" id="PS51077">
    <property type="entry name" value="HTH_ICLR"/>
    <property type="match status" value="1"/>
</dbReference>
<dbReference type="InterPro" id="IPR014757">
    <property type="entry name" value="Tscrpt_reg_IclR_C"/>
</dbReference>
<dbReference type="PROSITE" id="PS51078">
    <property type="entry name" value="ICLR_ED"/>
    <property type="match status" value="1"/>
</dbReference>
<dbReference type="Pfam" id="PF09339">
    <property type="entry name" value="HTH_IclR"/>
    <property type="match status" value="1"/>
</dbReference>
<dbReference type="GO" id="GO:0003700">
    <property type="term" value="F:DNA-binding transcription factor activity"/>
    <property type="evidence" value="ECO:0007669"/>
    <property type="project" value="TreeGrafter"/>
</dbReference>
<dbReference type="SUPFAM" id="SSF46785">
    <property type="entry name" value="Winged helix' DNA-binding domain"/>
    <property type="match status" value="1"/>
</dbReference>
<name>A0A533HWW4_PARDE</name>
<dbReference type="GO" id="GO:0045892">
    <property type="term" value="P:negative regulation of DNA-templated transcription"/>
    <property type="evidence" value="ECO:0007669"/>
    <property type="project" value="TreeGrafter"/>
</dbReference>
<dbReference type="EMBL" id="VAFL01000026">
    <property type="protein sequence ID" value="TKW64009.1"/>
    <property type="molecule type" value="Genomic_DNA"/>
</dbReference>
<evidence type="ECO:0000256" key="2">
    <source>
        <dbReference type="ARBA" id="ARBA00023125"/>
    </source>
</evidence>
<reference evidence="6 7" key="1">
    <citation type="journal article" date="2017" name="Nat. Commun.">
        <title>In situ click chemistry generation of cyclooxygenase-2 inhibitors.</title>
        <authorList>
            <person name="Bhardwaj A."/>
            <person name="Kaur J."/>
            <person name="Wuest M."/>
            <person name="Wuest F."/>
        </authorList>
    </citation>
    <scope>NUCLEOTIDE SEQUENCE [LARGE SCALE GENOMIC DNA]</scope>
    <source>
        <strain evidence="6">S2_012_000_R3_94</strain>
    </source>
</reference>
<dbReference type="SMART" id="SM00346">
    <property type="entry name" value="HTH_ICLR"/>
    <property type="match status" value="1"/>
</dbReference>
<dbReference type="Gene3D" id="1.10.10.10">
    <property type="entry name" value="Winged helix-like DNA-binding domain superfamily/Winged helix DNA-binding domain"/>
    <property type="match status" value="1"/>
</dbReference>
<evidence type="ECO:0000313" key="6">
    <source>
        <dbReference type="EMBL" id="TKW64009.1"/>
    </source>
</evidence>
<accession>A0A533HWW4</accession>
<proteinExistence type="predicted"/>
<dbReference type="PANTHER" id="PTHR30136:SF35">
    <property type="entry name" value="HTH-TYPE TRANSCRIPTIONAL REGULATOR RV1719"/>
    <property type="match status" value="1"/>
</dbReference>
<dbReference type="Pfam" id="PF01614">
    <property type="entry name" value="IclR_C"/>
    <property type="match status" value="1"/>
</dbReference>
<dbReference type="PANTHER" id="PTHR30136">
    <property type="entry name" value="HELIX-TURN-HELIX TRANSCRIPTIONAL REGULATOR, ICLR FAMILY"/>
    <property type="match status" value="1"/>
</dbReference>
<evidence type="ECO:0000313" key="7">
    <source>
        <dbReference type="Proteomes" id="UP000315344"/>
    </source>
</evidence>
<evidence type="ECO:0000256" key="3">
    <source>
        <dbReference type="ARBA" id="ARBA00023163"/>
    </source>
</evidence>
<evidence type="ECO:0000256" key="1">
    <source>
        <dbReference type="ARBA" id="ARBA00023015"/>
    </source>
</evidence>
<organism evidence="6 7">
    <name type="scientific">Paracoccus denitrificans</name>
    <dbReference type="NCBI Taxonomy" id="266"/>
    <lineage>
        <taxon>Bacteria</taxon>
        <taxon>Pseudomonadati</taxon>
        <taxon>Pseudomonadota</taxon>
        <taxon>Alphaproteobacteria</taxon>
        <taxon>Rhodobacterales</taxon>
        <taxon>Paracoccaceae</taxon>
        <taxon>Paracoccus</taxon>
    </lineage>
</organism>
<dbReference type="InterPro" id="IPR050707">
    <property type="entry name" value="HTH_MetabolicPath_Reg"/>
</dbReference>
<feature type="domain" description="HTH iclR-type" evidence="4">
    <location>
        <begin position="15"/>
        <end position="76"/>
    </location>
</feature>
<dbReference type="InterPro" id="IPR036388">
    <property type="entry name" value="WH-like_DNA-bd_sf"/>
</dbReference>
<feature type="domain" description="IclR-ED" evidence="5">
    <location>
        <begin position="70"/>
        <end position="253"/>
    </location>
</feature>
<dbReference type="Proteomes" id="UP000315344">
    <property type="component" value="Unassembled WGS sequence"/>
</dbReference>
<dbReference type="InterPro" id="IPR005471">
    <property type="entry name" value="Tscrpt_reg_IclR_N"/>
</dbReference>
<evidence type="ECO:0000259" key="5">
    <source>
        <dbReference type="PROSITE" id="PS51078"/>
    </source>
</evidence>
<dbReference type="SUPFAM" id="SSF55781">
    <property type="entry name" value="GAF domain-like"/>
    <property type="match status" value="1"/>
</dbReference>
<dbReference type="GO" id="GO:0003677">
    <property type="term" value="F:DNA binding"/>
    <property type="evidence" value="ECO:0007669"/>
    <property type="project" value="UniProtKB-KW"/>
</dbReference>